<dbReference type="Gene3D" id="3.40.50.150">
    <property type="entry name" value="Vaccinia Virus protein VP39"/>
    <property type="match status" value="1"/>
</dbReference>
<comment type="caution">
    <text evidence="1">The sequence shown here is derived from an EMBL/GenBank/DDBJ whole genome shotgun (WGS) entry which is preliminary data.</text>
</comment>
<proteinExistence type="predicted"/>
<organism evidence="1 2">
    <name type="scientific">Candidatus Woesebacteria bacterium GW2011_GWC2_31_9</name>
    <dbReference type="NCBI Taxonomy" id="1618586"/>
    <lineage>
        <taxon>Bacteria</taxon>
        <taxon>Candidatus Woeseibacteriota</taxon>
    </lineage>
</organism>
<accession>A0A0F9YWT8</accession>
<dbReference type="SUPFAM" id="SSF53335">
    <property type="entry name" value="S-adenosyl-L-methionine-dependent methyltransferases"/>
    <property type="match status" value="1"/>
</dbReference>
<protein>
    <submittedName>
        <fullName evidence="1">Spermidine synthase</fullName>
    </submittedName>
</protein>
<gene>
    <name evidence="1" type="ORF">UR21_C0020G0011</name>
</gene>
<dbReference type="EMBL" id="LBOI01000020">
    <property type="protein sequence ID" value="KKP30916.1"/>
    <property type="molecule type" value="Genomic_DNA"/>
</dbReference>
<dbReference type="Proteomes" id="UP000034803">
    <property type="component" value="Unassembled WGS sequence"/>
</dbReference>
<evidence type="ECO:0000313" key="2">
    <source>
        <dbReference type="Proteomes" id="UP000034803"/>
    </source>
</evidence>
<reference evidence="1 2" key="1">
    <citation type="journal article" date="2015" name="Nature">
        <title>rRNA introns, odd ribosomes, and small enigmatic genomes across a large radiation of phyla.</title>
        <authorList>
            <person name="Brown C.T."/>
            <person name="Hug L.A."/>
            <person name="Thomas B.C."/>
            <person name="Sharon I."/>
            <person name="Castelle C.J."/>
            <person name="Singh A."/>
            <person name="Wilkins M.J."/>
            <person name="Williams K.H."/>
            <person name="Banfield J.F."/>
        </authorList>
    </citation>
    <scope>NUCLEOTIDE SEQUENCE [LARGE SCALE GENOMIC DNA]</scope>
</reference>
<evidence type="ECO:0000313" key="1">
    <source>
        <dbReference type="EMBL" id="KKP30916.1"/>
    </source>
</evidence>
<name>A0A0F9YWT8_9BACT</name>
<dbReference type="InterPro" id="IPR029063">
    <property type="entry name" value="SAM-dependent_MTases_sf"/>
</dbReference>
<sequence length="192" mass="21961">MFGTKVLEVRHSKFNKDIKVVKSLGFGTYIQVNGLTQSGGVVESIWKSTLKKINNKDIKNCLILGLGGGTVVKLIRKKYPNVKIVGVEIDPLMVKLGNTYLGLEESKVDIKIQDAFKVDTYCGNKFPKKFESEKFLNNIKKILSNHGLVIFNRLFYKDNRKDALKFGEKLKQNFKIVDFFYPQANLMFICRK</sequence>
<dbReference type="AlphaFoldDB" id="A0A0F9YWT8"/>